<dbReference type="PANTHER" id="PTHR23216:SF1">
    <property type="entry name" value="NUCLEOLAR AND COILED-BODY PHOSPHOPROTEIN 1"/>
    <property type="match status" value="1"/>
</dbReference>
<feature type="compositionally biased region" description="Polar residues" evidence="1">
    <location>
        <begin position="237"/>
        <end position="250"/>
    </location>
</feature>
<gene>
    <name evidence="2" type="ORF">BCV70DRAFT_82892</name>
</gene>
<dbReference type="GO" id="GO:0005654">
    <property type="term" value="C:nucleoplasm"/>
    <property type="evidence" value="ECO:0007669"/>
    <property type="project" value="TreeGrafter"/>
</dbReference>
<feature type="compositionally biased region" description="Acidic residues" evidence="1">
    <location>
        <begin position="512"/>
        <end position="531"/>
    </location>
</feature>
<organism evidence="2 3">
    <name type="scientific">Testicularia cyperi</name>
    <dbReference type="NCBI Taxonomy" id="1882483"/>
    <lineage>
        <taxon>Eukaryota</taxon>
        <taxon>Fungi</taxon>
        <taxon>Dikarya</taxon>
        <taxon>Basidiomycota</taxon>
        <taxon>Ustilaginomycotina</taxon>
        <taxon>Ustilaginomycetes</taxon>
        <taxon>Ustilaginales</taxon>
        <taxon>Anthracoideaceae</taxon>
        <taxon>Testicularia</taxon>
    </lineage>
</organism>
<feature type="compositionally biased region" description="Acidic residues" evidence="1">
    <location>
        <begin position="452"/>
        <end position="469"/>
    </location>
</feature>
<evidence type="ECO:0000256" key="1">
    <source>
        <dbReference type="SAM" id="MobiDB-lite"/>
    </source>
</evidence>
<dbReference type="InterPro" id="IPR039191">
    <property type="entry name" value="Nopp140-like"/>
</dbReference>
<feature type="region of interest" description="Disordered" evidence="1">
    <location>
        <begin position="313"/>
        <end position="375"/>
    </location>
</feature>
<feature type="compositionally biased region" description="Basic and acidic residues" evidence="1">
    <location>
        <begin position="251"/>
        <end position="267"/>
    </location>
</feature>
<feature type="compositionally biased region" description="Polar residues" evidence="1">
    <location>
        <begin position="351"/>
        <end position="360"/>
    </location>
</feature>
<reference evidence="2 3" key="1">
    <citation type="journal article" date="2018" name="Mol. Biol. Evol.">
        <title>Broad Genomic Sampling Reveals a Smut Pathogenic Ancestry of the Fungal Clade Ustilaginomycotina.</title>
        <authorList>
            <person name="Kijpornyongpan T."/>
            <person name="Mondo S.J."/>
            <person name="Barry K."/>
            <person name="Sandor L."/>
            <person name="Lee J."/>
            <person name="Lipzen A."/>
            <person name="Pangilinan J."/>
            <person name="LaButti K."/>
            <person name="Hainaut M."/>
            <person name="Henrissat B."/>
            <person name="Grigoriev I.V."/>
            <person name="Spatafora J.W."/>
            <person name="Aime M.C."/>
        </authorList>
    </citation>
    <scope>NUCLEOTIDE SEQUENCE [LARGE SCALE GENOMIC DNA]</scope>
    <source>
        <strain evidence="2 3">MCA 3645</strain>
    </source>
</reference>
<feature type="compositionally biased region" description="Acidic residues" evidence="1">
    <location>
        <begin position="171"/>
        <end position="209"/>
    </location>
</feature>
<feature type="region of interest" description="Disordered" evidence="1">
    <location>
        <begin position="397"/>
        <end position="559"/>
    </location>
</feature>
<feature type="region of interest" description="Disordered" evidence="1">
    <location>
        <begin position="615"/>
        <end position="649"/>
    </location>
</feature>
<feature type="compositionally biased region" description="Acidic residues" evidence="1">
    <location>
        <begin position="476"/>
        <end position="489"/>
    </location>
</feature>
<accession>A0A317XFH9</accession>
<evidence type="ECO:0000313" key="2">
    <source>
        <dbReference type="EMBL" id="PWY97035.1"/>
    </source>
</evidence>
<dbReference type="Proteomes" id="UP000246740">
    <property type="component" value="Unassembled WGS sequence"/>
</dbReference>
<protein>
    <submittedName>
        <fullName evidence="2">Uncharacterized protein</fullName>
    </submittedName>
</protein>
<dbReference type="InParanoid" id="A0A317XFH9"/>
<dbReference type="PANTHER" id="PTHR23216">
    <property type="entry name" value="NUCLEOLAR AND COILED-BODY PHOSPHOPROTEIN 1"/>
    <property type="match status" value="1"/>
</dbReference>
<feature type="compositionally biased region" description="Low complexity" evidence="1">
    <location>
        <begin position="397"/>
        <end position="407"/>
    </location>
</feature>
<feature type="region of interest" description="Disordered" evidence="1">
    <location>
        <begin position="154"/>
        <end position="288"/>
    </location>
</feature>
<dbReference type="GO" id="GO:0005730">
    <property type="term" value="C:nucleolus"/>
    <property type="evidence" value="ECO:0007669"/>
    <property type="project" value="InterPro"/>
</dbReference>
<dbReference type="STRING" id="1882483.A0A317XFH9"/>
<feature type="region of interest" description="Disordered" evidence="1">
    <location>
        <begin position="680"/>
        <end position="730"/>
    </location>
</feature>
<name>A0A317XFH9_9BASI</name>
<feature type="compositionally biased region" description="Basic and acidic residues" evidence="1">
    <location>
        <begin position="441"/>
        <end position="450"/>
    </location>
</feature>
<sequence>MAVLCPPPSSDSDTTRAETPSNANVPGPSRETDSTTTGQLEMPRNLPQKDSTVRVKIKVGHPLPKLKFWATADLSKGTNAMKELKREIIYTIREMITAKSFYYKQQELALSLRVHDITLTLDSYEILDPRLGVLRDNDLLKVLISPSLLESARTTVSERRYPGKALSDSSSDSDEGLSGTDDDTDEEDAISDDSDSDEDECSSEDEEMDLERHNATTRSGRGVYRTSQVQKDLPALTGQTEGHGTRANQTRSEKPDAAVHTTKESRVNTDVGSRSSPSQYSDASSMMDGADEQAAILEAERIAALLRAGAHQLLANEDSPVDGNKGGERRPTVKNDFPTMPSHVPSKVAPPTTTRAAQQQKHGRTSLPPSAMPFMTKLPLAGSAANAMAAFEARKMQMQQGAANAGQSIPVKSTGAMNTPRSKSHLSACAGLTSWTGSTSDHSDSEKSDTESSADSDSDSDEESDDEDSSNATCSDDAEDSQSDSESDSDSAPSEETTKATGQHLHATPSDSDSEGSSEEEESEASSEEESVPPGNGTSRTRRKNKARRHKLKMARDAENDANFLAAKARAEERERIMPGLSDMVSATLDILPKLPDYSQLVDKIPALSSKLSVHPDTQAFTAGSRKRKRSSDVPDVETPPLAPQDSTTVFVADQIPLGMSVKKVRCDEYYEAQLEKLEKAEQARQSDDGNESAASAASVRTPPPPDNEPKEPSQTERGSDKDQQAGHGA</sequence>
<proteinExistence type="predicted"/>
<feature type="region of interest" description="Disordered" evidence="1">
    <location>
        <begin position="1"/>
        <end position="49"/>
    </location>
</feature>
<evidence type="ECO:0000313" key="3">
    <source>
        <dbReference type="Proteomes" id="UP000246740"/>
    </source>
</evidence>
<dbReference type="AlphaFoldDB" id="A0A317XFH9"/>
<feature type="compositionally biased region" description="Polar residues" evidence="1">
    <location>
        <begin position="268"/>
        <end position="284"/>
    </location>
</feature>
<dbReference type="EMBL" id="KZ819225">
    <property type="protein sequence ID" value="PWY97035.1"/>
    <property type="molecule type" value="Genomic_DNA"/>
</dbReference>
<keyword evidence="3" id="KW-1185">Reference proteome</keyword>
<feature type="compositionally biased region" description="Basic residues" evidence="1">
    <location>
        <begin position="540"/>
        <end position="553"/>
    </location>
</feature>
<feature type="compositionally biased region" description="Basic and acidic residues" evidence="1">
    <location>
        <begin position="708"/>
        <end position="730"/>
    </location>
</feature>